<dbReference type="SUPFAM" id="SSF57701">
    <property type="entry name" value="Zn2/Cys6 DNA-binding domain"/>
    <property type="match status" value="2"/>
</dbReference>
<feature type="compositionally biased region" description="Polar residues" evidence="2">
    <location>
        <begin position="378"/>
        <end position="398"/>
    </location>
</feature>
<gene>
    <name evidence="4" type="ORF">B2J93_2720</name>
</gene>
<protein>
    <recommendedName>
        <fullName evidence="3">Zn(2)-C6 fungal-type domain-containing protein</fullName>
    </recommendedName>
</protein>
<accession>A0A218Z422</accession>
<name>A0A218Z422_9HELO</name>
<evidence type="ECO:0000256" key="1">
    <source>
        <dbReference type="ARBA" id="ARBA00023242"/>
    </source>
</evidence>
<dbReference type="Proteomes" id="UP000242519">
    <property type="component" value="Unassembled WGS sequence"/>
</dbReference>
<organism evidence="4 5">
    <name type="scientific">Diplocarpon coronariae</name>
    <dbReference type="NCBI Taxonomy" id="2795749"/>
    <lineage>
        <taxon>Eukaryota</taxon>
        <taxon>Fungi</taxon>
        <taxon>Dikarya</taxon>
        <taxon>Ascomycota</taxon>
        <taxon>Pezizomycotina</taxon>
        <taxon>Leotiomycetes</taxon>
        <taxon>Helotiales</taxon>
        <taxon>Drepanopezizaceae</taxon>
        <taxon>Diplocarpon</taxon>
    </lineage>
</organism>
<dbReference type="InterPro" id="IPR001138">
    <property type="entry name" value="Zn2Cys6_DnaBD"/>
</dbReference>
<keyword evidence="1" id="KW-0539">Nucleus</keyword>
<feature type="domain" description="Zn(2)-C6 fungal-type" evidence="3">
    <location>
        <begin position="308"/>
        <end position="338"/>
    </location>
</feature>
<feature type="region of interest" description="Disordered" evidence="2">
    <location>
        <begin position="363"/>
        <end position="425"/>
    </location>
</feature>
<evidence type="ECO:0000259" key="3">
    <source>
        <dbReference type="PROSITE" id="PS50048"/>
    </source>
</evidence>
<dbReference type="OrthoDB" id="39175at2759"/>
<evidence type="ECO:0000313" key="5">
    <source>
        <dbReference type="Proteomes" id="UP000242519"/>
    </source>
</evidence>
<comment type="caution">
    <text evidence="4">The sequence shown here is derived from an EMBL/GenBank/DDBJ whole genome shotgun (WGS) entry which is preliminary data.</text>
</comment>
<dbReference type="Gene3D" id="4.10.240.10">
    <property type="entry name" value="Zn(2)-C6 fungal-type DNA-binding domain"/>
    <property type="match status" value="1"/>
</dbReference>
<sequence>MAPWNLQHFQPPPIPRVPRESFSPVKTIRVTYTAIMLYESVHHMEKDAKQIVVIINYPSFGPGCLQDNPKPSSDDPTSLYQDCDTPSLLPRLQIATAITTPSAWVPKTPLGVSTSTSVCSNSSTKVTSSSEIPHFLEFVNTRLSDLRLRRNPSSPAPSPNFPPTLSGMPPTSLTPCLACLDQQVACAFHPDPQRYGVFNSIVAALTIQDRDPSLAIPCLACFDEETICAHHEAQNAETKTRALQVAQFCGSCRFAEQECDAVETGCGRCEEQELECLYVVGDASPADGLDSGVLPGHESSEVPRPPISCGGCRMAAIACDGLKPDCTACKDQGLDCMYIVGTTPPGPEPVFVVPNTGKYETDEITDDSESQLEGSEFVETTSRQSDATESQLGNSTILELSHDEESAAIDSGNSQKDELESGDWDIVSRNEEYELIEAGEKRGDSDEEDLGRGSRFW</sequence>
<feature type="region of interest" description="Disordered" evidence="2">
    <location>
        <begin position="437"/>
        <end position="457"/>
    </location>
</feature>
<dbReference type="InterPro" id="IPR036864">
    <property type="entry name" value="Zn2-C6_fun-type_DNA-bd_sf"/>
</dbReference>
<dbReference type="EMBL" id="MZNU01000228">
    <property type="protein sequence ID" value="OWP02512.1"/>
    <property type="molecule type" value="Genomic_DNA"/>
</dbReference>
<evidence type="ECO:0000256" key="2">
    <source>
        <dbReference type="SAM" id="MobiDB-lite"/>
    </source>
</evidence>
<reference evidence="4 5" key="1">
    <citation type="submission" date="2017-04" db="EMBL/GenBank/DDBJ databases">
        <title>Draft genome sequence of Marssonina coronaria NL1: causal agent of apple blotch.</title>
        <authorList>
            <person name="Cheng Q."/>
        </authorList>
    </citation>
    <scope>NUCLEOTIDE SEQUENCE [LARGE SCALE GENOMIC DNA]</scope>
    <source>
        <strain evidence="4 5">NL1</strain>
    </source>
</reference>
<dbReference type="Pfam" id="PF00172">
    <property type="entry name" value="Zn_clus"/>
    <property type="match status" value="1"/>
</dbReference>
<dbReference type="AlphaFoldDB" id="A0A218Z422"/>
<evidence type="ECO:0000313" key="4">
    <source>
        <dbReference type="EMBL" id="OWP02512.1"/>
    </source>
</evidence>
<dbReference type="PROSITE" id="PS50048">
    <property type="entry name" value="ZN2_CY6_FUNGAL_2"/>
    <property type="match status" value="1"/>
</dbReference>
<proteinExistence type="predicted"/>
<dbReference type="GO" id="GO:0008270">
    <property type="term" value="F:zinc ion binding"/>
    <property type="evidence" value="ECO:0007669"/>
    <property type="project" value="InterPro"/>
</dbReference>
<dbReference type="CDD" id="cd00067">
    <property type="entry name" value="GAL4"/>
    <property type="match status" value="1"/>
</dbReference>
<dbReference type="GO" id="GO:0000981">
    <property type="term" value="F:DNA-binding transcription factor activity, RNA polymerase II-specific"/>
    <property type="evidence" value="ECO:0007669"/>
    <property type="project" value="InterPro"/>
</dbReference>
<dbReference type="InParanoid" id="A0A218Z422"/>
<keyword evidence="5" id="KW-1185">Reference proteome</keyword>